<feature type="region of interest" description="Disordered" evidence="1">
    <location>
        <begin position="129"/>
        <end position="202"/>
    </location>
</feature>
<organism evidence="2 3">
    <name type="scientific">Letharia columbiana</name>
    <dbReference type="NCBI Taxonomy" id="112416"/>
    <lineage>
        <taxon>Eukaryota</taxon>
        <taxon>Fungi</taxon>
        <taxon>Dikarya</taxon>
        <taxon>Ascomycota</taxon>
        <taxon>Pezizomycotina</taxon>
        <taxon>Lecanoromycetes</taxon>
        <taxon>OSLEUM clade</taxon>
        <taxon>Lecanoromycetidae</taxon>
        <taxon>Lecanorales</taxon>
        <taxon>Lecanorineae</taxon>
        <taxon>Parmeliaceae</taxon>
        <taxon>Letharia</taxon>
    </lineage>
</organism>
<reference evidence="2 3" key="1">
    <citation type="journal article" date="2020" name="Genomics">
        <title>Complete, high-quality genomes from long-read metagenomic sequencing of two wolf lichen thalli reveals enigmatic genome architecture.</title>
        <authorList>
            <person name="McKenzie S.K."/>
            <person name="Walston R.F."/>
            <person name="Allen J.L."/>
        </authorList>
    </citation>
    <scope>NUCLEOTIDE SEQUENCE [LARGE SCALE GENOMIC DNA]</scope>
    <source>
        <strain evidence="2">WasteWater2</strain>
    </source>
</reference>
<proteinExistence type="predicted"/>
<dbReference type="EMBL" id="JACCJC010000052">
    <property type="protein sequence ID" value="KAF6232030.1"/>
    <property type="molecule type" value="Genomic_DNA"/>
</dbReference>
<dbReference type="OrthoDB" id="5407346at2759"/>
<comment type="caution">
    <text evidence="2">The sequence shown here is derived from an EMBL/GenBank/DDBJ whole genome shotgun (WGS) entry which is preliminary data.</text>
</comment>
<dbReference type="RefSeq" id="XP_037161461.1">
    <property type="nucleotide sequence ID" value="XM_037311755.1"/>
</dbReference>
<keyword evidence="3" id="KW-1185">Reference proteome</keyword>
<dbReference type="AlphaFoldDB" id="A0A8H6FNY8"/>
<protein>
    <submittedName>
        <fullName evidence="2">Uncharacterized protein</fullName>
    </submittedName>
</protein>
<name>A0A8H6FNY8_9LECA</name>
<dbReference type="Proteomes" id="UP000578531">
    <property type="component" value="Unassembled WGS sequence"/>
</dbReference>
<accession>A0A8H6FNY8</accession>
<evidence type="ECO:0000313" key="2">
    <source>
        <dbReference type="EMBL" id="KAF6232030.1"/>
    </source>
</evidence>
<sequence length="327" mass="36005">MQQMQTTFNVRMEPIKTHEDYPKYARSETKPVVRARHIVDQGDISDHPCTACVELEQDCYRWEGTFSKCAYCTSKDKKREFCHLPGQEASSVPERRKRRKIMGNIYAPGGEAASTADTMMSGTLVTGALASGTTPFPGNPHVRDEERARGSSPKSRSRLSRDGEIRHAGPSPRGRGGRFGSHAGARHGRQLDTPTASRGRCVPDDRQYHVWRSASSTPRGCAPPPPVHVATAAHLATREWVEGPKTPELPDASSAMQVAIRERVEERKTPPMPEHTIEHPEGYRPVNCSCTMLWSPEVDAVMPREANAGADANAFPVDGIASRGNLF</sequence>
<evidence type="ECO:0000313" key="3">
    <source>
        <dbReference type="Proteomes" id="UP000578531"/>
    </source>
</evidence>
<gene>
    <name evidence="2" type="ORF">HO173_009867</name>
</gene>
<dbReference type="GeneID" id="59291516"/>
<evidence type="ECO:0000256" key="1">
    <source>
        <dbReference type="SAM" id="MobiDB-lite"/>
    </source>
</evidence>